<evidence type="ECO:0000256" key="1">
    <source>
        <dbReference type="SAM" id="Coils"/>
    </source>
</evidence>
<reference evidence="2 3" key="1">
    <citation type="submission" date="2020-08" db="EMBL/GenBank/DDBJ databases">
        <title>Complete genome sequence of Erwinia phage pEa_SNUABM_12.</title>
        <authorList>
            <person name="Kim S.G."/>
            <person name="Lee S.B."/>
            <person name="Park S.C."/>
        </authorList>
    </citation>
    <scope>NUCLEOTIDE SEQUENCE [LARGE SCALE GENOMIC DNA]</scope>
</reference>
<organism evidence="2 3">
    <name type="scientific">Erwinia phage pEa_SNUABM_12</name>
    <dbReference type="NCBI Taxonomy" id="2768773"/>
    <lineage>
        <taxon>Viruses</taxon>
        <taxon>Duplodnaviria</taxon>
        <taxon>Heunggongvirae</taxon>
        <taxon>Uroviricota</taxon>
        <taxon>Caudoviricetes</taxon>
        <taxon>Eneladusvirus</taxon>
        <taxon>Eneladusvirus BF</taxon>
    </lineage>
</organism>
<gene>
    <name evidence="2" type="ORF">pEaSNUABM12_00001</name>
</gene>
<evidence type="ECO:0000313" key="3">
    <source>
        <dbReference type="Proteomes" id="UP000594095"/>
    </source>
</evidence>
<protein>
    <submittedName>
        <fullName evidence="2">Uncharacterized protein</fullName>
    </submittedName>
</protein>
<keyword evidence="1" id="KW-0175">Coiled coil</keyword>
<evidence type="ECO:0000313" key="2">
    <source>
        <dbReference type="EMBL" id="QOI70939.1"/>
    </source>
</evidence>
<name>A0A7L8ZLF9_9CAUD</name>
<dbReference type="EMBL" id="MT939486">
    <property type="protein sequence ID" value="QOI70939.1"/>
    <property type="molecule type" value="Genomic_DNA"/>
</dbReference>
<accession>A0A7L8ZLF9</accession>
<feature type="coiled-coil region" evidence="1">
    <location>
        <begin position="85"/>
        <end position="129"/>
    </location>
</feature>
<sequence>MTTTNNAKATRITLNSIVFANAPVLAAVAEGEQPHSKEVIAQHKTQVAEFVANQGKELAGYILGKVETPDVILAILKEAAKQVPAVQKQLAEEAAKAEAEAAEQRKKDAEAAEAKRKADEAALQAEKDKMLKILTDSGLDLEIAQTMVAAGLKAKAPANAPKNSYERVAVTVNGKGYDVPVRGNMSEELKALVAKDGGDREAFINKYRNEPAAAETNTAE</sequence>
<dbReference type="Proteomes" id="UP000594095">
    <property type="component" value="Genome"/>
</dbReference>
<proteinExistence type="predicted"/>